<protein>
    <submittedName>
        <fullName evidence="1">Uncharacterized protein</fullName>
    </submittedName>
</protein>
<keyword evidence="2" id="KW-1185">Reference proteome</keyword>
<evidence type="ECO:0000313" key="1">
    <source>
        <dbReference type="EMBL" id="ORZ11122.1"/>
    </source>
</evidence>
<evidence type="ECO:0000313" key="2">
    <source>
        <dbReference type="Proteomes" id="UP000193560"/>
    </source>
</evidence>
<organism evidence="1 2">
    <name type="scientific">Absidia repens</name>
    <dbReference type="NCBI Taxonomy" id="90262"/>
    <lineage>
        <taxon>Eukaryota</taxon>
        <taxon>Fungi</taxon>
        <taxon>Fungi incertae sedis</taxon>
        <taxon>Mucoromycota</taxon>
        <taxon>Mucoromycotina</taxon>
        <taxon>Mucoromycetes</taxon>
        <taxon>Mucorales</taxon>
        <taxon>Cunninghamellaceae</taxon>
        <taxon>Absidia</taxon>
    </lineage>
</organism>
<comment type="caution">
    <text evidence="1">The sequence shown here is derived from an EMBL/GenBank/DDBJ whole genome shotgun (WGS) entry which is preliminary data.</text>
</comment>
<reference evidence="1 2" key="1">
    <citation type="submission" date="2016-07" db="EMBL/GenBank/DDBJ databases">
        <title>Pervasive Adenine N6-methylation of Active Genes in Fungi.</title>
        <authorList>
            <consortium name="DOE Joint Genome Institute"/>
            <person name="Mondo S.J."/>
            <person name="Dannebaum R.O."/>
            <person name="Kuo R.C."/>
            <person name="Labutti K."/>
            <person name="Haridas S."/>
            <person name="Kuo A."/>
            <person name="Salamov A."/>
            <person name="Ahrendt S.R."/>
            <person name="Lipzen A."/>
            <person name="Sullivan W."/>
            <person name="Andreopoulos W.B."/>
            <person name="Clum A."/>
            <person name="Lindquist E."/>
            <person name="Daum C."/>
            <person name="Ramamoorthy G.K."/>
            <person name="Gryganskyi A."/>
            <person name="Culley D."/>
            <person name="Magnuson J.K."/>
            <person name="James T.Y."/>
            <person name="O'Malley M.A."/>
            <person name="Stajich J.E."/>
            <person name="Spatafora J.W."/>
            <person name="Visel A."/>
            <person name="Grigoriev I.V."/>
        </authorList>
    </citation>
    <scope>NUCLEOTIDE SEQUENCE [LARGE SCALE GENOMIC DNA]</scope>
    <source>
        <strain evidence="1 2">NRRL 1336</strain>
    </source>
</reference>
<accession>A0A1X2I7N6</accession>
<name>A0A1X2I7N6_9FUNG</name>
<dbReference type="EMBL" id="MCGE01000022">
    <property type="protein sequence ID" value="ORZ11122.1"/>
    <property type="molecule type" value="Genomic_DNA"/>
</dbReference>
<dbReference type="Proteomes" id="UP000193560">
    <property type="component" value="Unassembled WGS sequence"/>
</dbReference>
<gene>
    <name evidence="1" type="ORF">BCR42DRAFT_310798</name>
</gene>
<dbReference type="OrthoDB" id="5596610at2759"/>
<proteinExistence type="predicted"/>
<feature type="non-terminal residue" evidence="1">
    <location>
        <position position="64"/>
    </location>
</feature>
<dbReference type="AlphaFoldDB" id="A0A1X2I7N6"/>
<sequence length="64" mass="7738">MSKRVQFSTNVAVKITFANEDYDRTAQEVAKLNYNDMMDLLKMKSQWRRDMEQMMTDRANREKQ</sequence>